<dbReference type="AlphaFoldDB" id="A0A364NTB9"/>
<evidence type="ECO:0000313" key="3">
    <source>
        <dbReference type="Proteomes" id="UP000251075"/>
    </source>
</evidence>
<dbReference type="OrthoDB" id="7537532at2"/>
<comment type="caution">
    <text evidence="2">The sequence shown here is derived from an EMBL/GenBank/DDBJ whole genome shotgun (WGS) entry which is preliminary data.</text>
</comment>
<dbReference type="PANTHER" id="PTHR43861:SF3">
    <property type="entry name" value="PUTATIVE (AFU_ORTHOLOGUE AFUA_2G14390)-RELATED"/>
    <property type="match status" value="1"/>
</dbReference>
<dbReference type="Proteomes" id="UP000251075">
    <property type="component" value="Unassembled WGS sequence"/>
</dbReference>
<dbReference type="PANTHER" id="PTHR43861">
    <property type="entry name" value="TRANS-ACONITATE 2-METHYLTRANSFERASE-RELATED"/>
    <property type="match status" value="1"/>
</dbReference>
<evidence type="ECO:0000313" key="2">
    <source>
        <dbReference type="EMBL" id="RAU20260.1"/>
    </source>
</evidence>
<dbReference type="SUPFAM" id="SSF53335">
    <property type="entry name" value="S-adenosyl-L-methionine-dependent methyltransferases"/>
    <property type="match status" value="1"/>
</dbReference>
<name>A0A364NTB9_9PROT</name>
<dbReference type="RefSeq" id="WP_112147236.1">
    <property type="nucleotide sequence ID" value="NZ_PGTO01000028.1"/>
</dbReference>
<dbReference type="GO" id="GO:0016740">
    <property type="term" value="F:transferase activity"/>
    <property type="evidence" value="ECO:0007669"/>
    <property type="project" value="UniProtKB-KW"/>
</dbReference>
<organism evidence="2 3">
    <name type="scientific">Paramagnetospirillum kuznetsovii</name>
    <dbReference type="NCBI Taxonomy" id="2053833"/>
    <lineage>
        <taxon>Bacteria</taxon>
        <taxon>Pseudomonadati</taxon>
        <taxon>Pseudomonadota</taxon>
        <taxon>Alphaproteobacteria</taxon>
        <taxon>Rhodospirillales</taxon>
        <taxon>Magnetospirillaceae</taxon>
        <taxon>Paramagnetospirillum</taxon>
    </lineage>
</organism>
<gene>
    <name evidence="2" type="ORF">CU669_19330</name>
</gene>
<reference evidence="2 3" key="1">
    <citation type="submission" date="2017-11" db="EMBL/GenBank/DDBJ databases">
        <title>Draft genome sequence of magnetotactic bacterium Magnetospirillum kuznetsovii LBB-42.</title>
        <authorList>
            <person name="Grouzdev D.S."/>
            <person name="Rysina M.S."/>
            <person name="Baslerov R.V."/>
            <person name="Koziaeva V."/>
        </authorList>
    </citation>
    <scope>NUCLEOTIDE SEQUENCE [LARGE SCALE GENOMIC DNA]</scope>
    <source>
        <strain evidence="2 3">LBB-42</strain>
    </source>
</reference>
<evidence type="ECO:0008006" key="4">
    <source>
        <dbReference type="Google" id="ProtNLM"/>
    </source>
</evidence>
<dbReference type="Gene3D" id="3.40.50.150">
    <property type="entry name" value="Vaccinia Virus protein VP39"/>
    <property type="match status" value="1"/>
</dbReference>
<keyword evidence="3" id="KW-1185">Reference proteome</keyword>
<protein>
    <recommendedName>
        <fullName evidence="4">Class I SAM-dependent methyltransferase</fullName>
    </recommendedName>
</protein>
<sequence>MNQPDPALLARLPRPFRDEPFRLLRKGVHDSDTTLVYINRNDDFAFLAPLPDIDYRQYRTRKEALGLAAYQPGLAAAQASLEKFRPVVAAAGSLLEVGAGDAPFLTAVRQTFPTLALASLEVDQLTKPFRDAVPGLRQYEDFTEIKAEGRRFDCVVLLHVLEHILEPALFLDHIKAVLAPGGVVVIEVPSLADPLLSLLAPGGVAAYRRFFFQLQHPYSYSPSSLVRLLESHGFAAREVFAHQRYGLENHLTWLGESRPGGNPLLQQVFAGCDQAYRADLERSGHADTVIVVAAAGG</sequence>
<evidence type="ECO:0000256" key="1">
    <source>
        <dbReference type="ARBA" id="ARBA00022679"/>
    </source>
</evidence>
<accession>A0A364NTB9</accession>
<dbReference type="InterPro" id="IPR029063">
    <property type="entry name" value="SAM-dependent_MTases_sf"/>
</dbReference>
<proteinExistence type="predicted"/>
<keyword evidence="1" id="KW-0808">Transferase</keyword>
<dbReference type="EMBL" id="PGTO01000028">
    <property type="protein sequence ID" value="RAU20260.1"/>
    <property type="molecule type" value="Genomic_DNA"/>
</dbReference>
<dbReference type="CDD" id="cd02440">
    <property type="entry name" value="AdoMet_MTases"/>
    <property type="match status" value="1"/>
</dbReference>
<dbReference type="Pfam" id="PF13489">
    <property type="entry name" value="Methyltransf_23"/>
    <property type="match status" value="1"/>
</dbReference>